<dbReference type="PANTHER" id="PTHR42792">
    <property type="entry name" value="FLAGELLIN"/>
    <property type="match status" value="1"/>
</dbReference>
<dbReference type="InterPro" id="IPR046358">
    <property type="entry name" value="Flagellin_C"/>
</dbReference>
<organism evidence="6 7">
    <name type="scientific">Siccirubricoccus deserti</name>
    <dbReference type="NCBI Taxonomy" id="2013562"/>
    <lineage>
        <taxon>Bacteria</taxon>
        <taxon>Pseudomonadati</taxon>
        <taxon>Pseudomonadota</taxon>
        <taxon>Alphaproteobacteria</taxon>
        <taxon>Acetobacterales</taxon>
        <taxon>Roseomonadaceae</taxon>
        <taxon>Siccirubricoccus</taxon>
    </lineage>
</organism>
<sequence length="352" mass="36755">MDMLTRLDADTAALRLRMQQQTRQMSTGLRSDLLGDLAGQLPRLLDLRAEIARRDAYTQSIGQALARTQATQTALARLSEIAREFGNDVAMKLDANDPESIPLMAERAKLALVEVGQLLNTRSNGEYLFAGSDFANPPVPDPNGLPGSSFATRIASAVSSLGGGNAAAVAADTMAALLDDSAGNSPFSPFLQAGGAGLAEGQRTAPSGEGVQTAFGIIANRNGAAVSQGETSGAWALDLLRGLASIAALTPAQAADRTDFRDLSIAIREGLRSAAGALADESGALGLAEQRLEASRTRQQTMRDALESQVADIQEVDLAATLTRLKATQTTLEASYTALGRLGELSLARYLA</sequence>
<dbReference type="InterPro" id="IPR001492">
    <property type="entry name" value="Flagellin"/>
</dbReference>
<accession>A0A9X0QU83</accession>
<evidence type="ECO:0000259" key="4">
    <source>
        <dbReference type="Pfam" id="PF00669"/>
    </source>
</evidence>
<evidence type="ECO:0000256" key="1">
    <source>
        <dbReference type="ARBA" id="ARBA00005709"/>
    </source>
</evidence>
<dbReference type="Proteomes" id="UP000600101">
    <property type="component" value="Unassembled WGS sequence"/>
</dbReference>
<proteinExistence type="inferred from homology"/>
<dbReference type="RefSeq" id="WP_186768569.1">
    <property type="nucleotide sequence ID" value="NZ_JACOMF010000001.1"/>
</dbReference>
<evidence type="ECO:0000313" key="6">
    <source>
        <dbReference type="EMBL" id="MBC4013799.1"/>
    </source>
</evidence>
<dbReference type="GO" id="GO:0005198">
    <property type="term" value="F:structural molecule activity"/>
    <property type="evidence" value="ECO:0007669"/>
    <property type="project" value="UniProtKB-UniRule"/>
</dbReference>
<dbReference type="Pfam" id="PF00669">
    <property type="entry name" value="Flagellin_N"/>
    <property type="match status" value="1"/>
</dbReference>
<dbReference type="PANTHER" id="PTHR42792:SF1">
    <property type="entry name" value="FLAGELLAR HOOK-ASSOCIATED PROTEIN 3"/>
    <property type="match status" value="1"/>
</dbReference>
<dbReference type="InterPro" id="IPR001029">
    <property type="entry name" value="Flagellin_N"/>
</dbReference>
<dbReference type="Pfam" id="PF00700">
    <property type="entry name" value="Flagellin_C"/>
    <property type="match status" value="1"/>
</dbReference>
<keyword evidence="2 3" id="KW-0975">Bacterial flagellum</keyword>
<evidence type="ECO:0000256" key="3">
    <source>
        <dbReference type="RuleBase" id="RU362073"/>
    </source>
</evidence>
<comment type="similarity">
    <text evidence="1 3">Belongs to the bacterial flagellin family.</text>
</comment>
<feature type="domain" description="Flagellin C-terminal" evidence="5">
    <location>
        <begin position="273"/>
        <end position="351"/>
    </location>
</feature>
<comment type="subcellular location">
    <subcellularLocation>
        <location evidence="3">Secreted</location>
    </subcellularLocation>
    <subcellularLocation>
        <location evidence="3">Bacterial flagellum</location>
    </subcellularLocation>
</comment>
<dbReference type="GO" id="GO:0005576">
    <property type="term" value="C:extracellular region"/>
    <property type="evidence" value="ECO:0007669"/>
    <property type="project" value="UniProtKB-SubCell"/>
</dbReference>
<dbReference type="SUPFAM" id="SSF64518">
    <property type="entry name" value="Phase 1 flagellin"/>
    <property type="match status" value="1"/>
</dbReference>
<comment type="function">
    <text evidence="3">Flagellin is the subunit protein which polymerizes to form the filaments of bacterial flagella.</text>
</comment>
<evidence type="ECO:0000313" key="7">
    <source>
        <dbReference type="Proteomes" id="UP000600101"/>
    </source>
</evidence>
<protein>
    <recommendedName>
        <fullName evidence="3">Flagellin</fullName>
    </recommendedName>
</protein>
<dbReference type="GO" id="GO:0009288">
    <property type="term" value="C:bacterial-type flagellum"/>
    <property type="evidence" value="ECO:0007669"/>
    <property type="project" value="UniProtKB-SubCell"/>
</dbReference>
<keyword evidence="3" id="KW-0964">Secreted</keyword>
<feature type="domain" description="Flagellin N-terminal" evidence="4">
    <location>
        <begin position="17"/>
        <end position="132"/>
    </location>
</feature>
<dbReference type="EMBL" id="JACOMF010000001">
    <property type="protein sequence ID" value="MBC4013799.1"/>
    <property type="molecule type" value="Genomic_DNA"/>
</dbReference>
<dbReference type="Gene3D" id="1.20.1330.10">
    <property type="entry name" value="f41 fragment of flagellin, N-terminal domain"/>
    <property type="match status" value="1"/>
</dbReference>
<keyword evidence="7" id="KW-1185">Reference proteome</keyword>
<name>A0A9X0QU83_9PROT</name>
<dbReference type="AlphaFoldDB" id="A0A9X0QU83"/>
<gene>
    <name evidence="6" type="ORF">H7965_00565</name>
</gene>
<evidence type="ECO:0000256" key="2">
    <source>
        <dbReference type="ARBA" id="ARBA00023143"/>
    </source>
</evidence>
<comment type="caution">
    <text evidence="6">The sequence shown here is derived from an EMBL/GenBank/DDBJ whole genome shotgun (WGS) entry which is preliminary data.</text>
</comment>
<evidence type="ECO:0000259" key="5">
    <source>
        <dbReference type="Pfam" id="PF00700"/>
    </source>
</evidence>
<reference evidence="6" key="1">
    <citation type="submission" date="2020-08" db="EMBL/GenBank/DDBJ databases">
        <authorList>
            <person name="Hu Y."/>
            <person name="Nguyen S.V."/>
            <person name="Li F."/>
            <person name="Fanning S."/>
        </authorList>
    </citation>
    <scope>NUCLEOTIDE SEQUENCE</scope>
    <source>
        <strain evidence="6">SYSU D8009</strain>
    </source>
</reference>